<evidence type="ECO:0000256" key="1">
    <source>
        <dbReference type="PROSITE-ProRule" id="PRU00175"/>
    </source>
</evidence>
<dbReference type="AlphaFoldDB" id="A0A168HPI9"/>
<keyword evidence="4" id="KW-1185">Reference proteome</keyword>
<dbReference type="InterPro" id="IPR013083">
    <property type="entry name" value="Znf_RING/FYVE/PHD"/>
</dbReference>
<evidence type="ECO:0000259" key="2">
    <source>
        <dbReference type="PROSITE" id="PS50089"/>
    </source>
</evidence>
<gene>
    <name evidence="3" type="ORF">MUCCIDRAFT_19663</name>
</gene>
<feature type="non-terminal residue" evidence="3">
    <location>
        <position position="1"/>
    </location>
</feature>
<dbReference type="STRING" id="747725.A0A168HPI9"/>
<name>A0A168HPI9_MUCCL</name>
<keyword evidence="1" id="KW-0479">Metal-binding</keyword>
<keyword evidence="1" id="KW-0863">Zinc-finger</keyword>
<dbReference type="InterPro" id="IPR001841">
    <property type="entry name" value="Znf_RING"/>
</dbReference>
<protein>
    <recommendedName>
        <fullName evidence="2">RING-type domain-containing protein</fullName>
    </recommendedName>
</protein>
<dbReference type="PROSITE" id="PS50089">
    <property type="entry name" value="ZF_RING_2"/>
    <property type="match status" value="1"/>
</dbReference>
<evidence type="ECO:0000313" key="4">
    <source>
        <dbReference type="Proteomes" id="UP000077051"/>
    </source>
</evidence>
<keyword evidence="1" id="KW-0862">Zinc</keyword>
<proteinExistence type="predicted"/>
<sequence length="52" mass="5981">EGCQVCLDSYQSEDYVRVLECHHGFHKDCIDKWLTEGQNRCPLCRGVPIPSD</sequence>
<dbReference type="Gene3D" id="3.30.40.10">
    <property type="entry name" value="Zinc/RING finger domain, C3HC4 (zinc finger)"/>
    <property type="match status" value="1"/>
</dbReference>
<evidence type="ECO:0000313" key="3">
    <source>
        <dbReference type="EMBL" id="OAC99030.1"/>
    </source>
</evidence>
<feature type="domain" description="RING-type" evidence="2">
    <location>
        <begin position="3"/>
        <end position="45"/>
    </location>
</feature>
<dbReference type="PANTHER" id="PTHR47662">
    <property type="entry name" value="RING-TYPE DOMAIN-CONTAINING PROTEIN"/>
    <property type="match status" value="1"/>
</dbReference>
<accession>A0A168HPI9</accession>
<dbReference type="Proteomes" id="UP000077051">
    <property type="component" value="Unassembled WGS sequence"/>
</dbReference>
<feature type="non-terminal residue" evidence="3">
    <location>
        <position position="52"/>
    </location>
</feature>
<dbReference type="EMBL" id="AMYB01000008">
    <property type="protein sequence ID" value="OAC99030.1"/>
    <property type="molecule type" value="Genomic_DNA"/>
</dbReference>
<dbReference type="OrthoDB" id="8062037at2759"/>
<dbReference type="SMART" id="SM00184">
    <property type="entry name" value="RING"/>
    <property type="match status" value="1"/>
</dbReference>
<dbReference type="SUPFAM" id="SSF57850">
    <property type="entry name" value="RING/U-box"/>
    <property type="match status" value="1"/>
</dbReference>
<dbReference type="Pfam" id="PF13639">
    <property type="entry name" value="zf-RING_2"/>
    <property type="match status" value="1"/>
</dbReference>
<dbReference type="GO" id="GO:0008270">
    <property type="term" value="F:zinc ion binding"/>
    <property type="evidence" value="ECO:0007669"/>
    <property type="project" value="UniProtKB-KW"/>
</dbReference>
<reference evidence="3 4" key="1">
    <citation type="submission" date="2015-06" db="EMBL/GenBank/DDBJ databases">
        <title>Expansion of signal transduction pathways in fungi by whole-genome duplication.</title>
        <authorList>
            <consortium name="DOE Joint Genome Institute"/>
            <person name="Corrochano L.M."/>
            <person name="Kuo A."/>
            <person name="Marcet-Houben M."/>
            <person name="Polaino S."/>
            <person name="Salamov A."/>
            <person name="Villalobos J.M."/>
            <person name="Alvarez M.I."/>
            <person name="Avalos J."/>
            <person name="Benito E.P."/>
            <person name="Benoit I."/>
            <person name="Burger G."/>
            <person name="Camino L.P."/>
            <person name="Canovas D."/>
            <person name="Cerda-Olmedo E."/>
            <person name="Cheng J.-F."/>
            <person name="Dominguez A."/>
            <person name="Elias M."/>
            <person name="Eslava A.P."/>
            <person name="Glaser F."/>
            <person name="Grimwood J."/>
            <person name="Gutierrez G."/>
            <person name="Heitman J."/>
            <person name="Henrissat B."/>
            <person name="Iturriaga E.A."/>
            <person name="Lang B.F."/>
            <person name="Lavin J.L."/>
            <person name="Lee S."/>
            <person name="Li W."/>
            <person name="Lindquist E."/>
            <person name="Lopez-Garcia S."/>
            <person name="Luque E.M."/>
            <person name="Marcos A.T."/>
            <person name="Martin J."/>
            <person name="Mccluskey K."/>
            <person name="Medina H.R."/>
            <person name="Miralles-Duran A."/>
            <person name="Miyazaki A."/>
            <person name="Munoz-Torres E."/>
            <person name="Oguiza J.A."/>
            <person name="Ohm R."/>
            <person name="Olmedo M."/>
            <person name="Orejas M."/>
            <person name="Ortiz-Castellanos L."/>
            <person name="Pisabarro A.G."/>
            <person name="Rodriguez-Romero J."/>
            <person name="Ruiz-Herrera J."/>
            <person name="Ruiz-Vazquez R."/>
            <person name="Sanz C."/>
            <person name="Schackwitz W."/>
            <person name="Schmutz J."/>
            <person name="Shahriari M."/>
            <person name="Shelest E."/>
            <person name="Silva-Franco F."/>
            <person name="Soanes D."/>
            <person name="Syed K."/>
            <person name="Tagua V.G."/>
            <person name="Talbot N.J."/>
            <person name="Thon M."/>
            <person name="De Vries R.P."/>
            <person name="Wiebenga A."/>
            <person name="Yadav J.S."/>
            <person name="Braun E.L."/>
            <person name="Baker S."/>
            <person name="Garre V."/>
            <person name="Horwitz B."/>
            <person name="Torres-Martinez S."/>
            <person name="Idnurm A."/>
            <person name="Herrera-Estrella A."/>
            <person name="Gabaldon T."/>
            <person name="Grigoriev I.V."/>
        </authorList>
    </citation>
    <scope>NUCLEOTIDE SEQUENCE [LARGE SCALE GENOMIC DNA]</scope>
    <source>
        <strain evidence="3 4">CBS 277.49</strain>
    </source>
</reference>
<dbReference type="PANTHER" id="PTHR47662:SF1">
    <property type="entry name" value="RING-TYPE DOMAIN-CONTAINING PROTEIN"/>
    <property type="match status" value="1"/>
</dbReference>
<comment type="caution">
    <text evidence="3">The sequence shown here is derived from an EMBL/GenBank/DDBJ whole genome shotgun (WGS) entry which is preliminary data.</text>
</comment>
<dbReference type="VEuPathDB" id="FungiDB:MUCCIDRAFT_19663"/>
<organism evidence="3 4">
    <name type="scientific">Mucor lusitanicus CBS 277.49</name>
    <dbReference type="NCBI Taxonomy" id="747725"/>
    <lineage>
        <taxon>Eukaryota</taxon>
        <taxon>Fungi</taxon>
        <taxon>Fungi incertae sedis</taxon>
        <taxon>Mucoromycota</taxon>
        <taxon>Mucoromycotina</taxon>
        <taxon>Mucoromycetes</taxon>
        <taxon>Mucorales</taxon>
        <taxon>Mucorineae</taxon>
        <taxon>Mucoraceae</taxon>
        <taxon>Mucor</taxon>
    </lineage>
</organism>